<feature type="compositionally biased region" description="Basic residues" evidence="10">
    <location>
        <begin position="1429"/>
        <end position="1443"/>
    </location>
</feature>
<dbReference type="Proteomes" id="UP001204798">
    <property type="component" value="Unassembled WGS sequence"/>
</dbReference>
<proteinExistence type="inferred from homology"/>
<dbReference type="GO" id="GO:0000428">
    <property type="term" value="C:DNA-directed RNA polymerase complex"/>
    <property type="evidence" value="ECO:0007669"/>
    <property type="project" value="UniProtKB-KW"/>
</dbReference>
<dbReference type="SMART" id="SM00663">
    <property type="entry name" value="RPOLA_N"/>
    <property type="match status" value="1"/>
</dbReference>
<feature type="binding site" evidence="7">
    <location>
        <position position="1009"/>
    </location>
    <ligand>
        <name>Zn(2+)</name>
        <dbReference type="ChEBI" id="CHEBI:29105"/>
        <label>2</label>
    </ligand>
</feature>
<dbReference type="InterPro" id="IPR044893">
    <property type="entry name" value="RNA_pol_Rpb1_clamp_domain"/>
</dbReference>
<organism evidence="12 13">
    <name type="scientific">Candidatus Fervidibacter sacchari</name>
    <dbReference type="NCBI Taxonomy" id="1448929"/>
    <lineage>
        <taxon>Bacteria</taxon>
        <taxon>Candidatus Fervidibacterota</taxon>
        <taxon>Candidatus Fervidibacter</taxon>
    </lineage>
</organism>
<dbReference type="Gene3D" id="1.10.1790.20">
    <property type="match status" value="1"/>
</dbReference>
<name>A0ABT2ELN3_9BACT</name>
<dbReference type="CDD" id="cd01609">
    <property type="entry name" value="RNAP_beta'_N"/>
    <property type="match status" value="1"/>
</dbReference>
<reference evidence="12 13" key="1">
    <citation type="submission" date="2022-08" db="EMBL/GenBank/DDBJ databases">
        <title>Bacterial and archaeal communities from various locations to study Microbial Dark Matter (Phase II).</title>
        <authorList>
            <person name="Stepanauskas R."/>
        </authorList>
    </citation>
    <scope>NUCLEOTIDE SEQUENCE [LARGE SCALE GENOMIC DNA]</scope>
    <source>
        <strain evidence="12 13">PD1</strain>
    </source>
</reference>
<keyword evidence="7" id="KW-0862">Zinc</keyword>
<dbReference type="Pfam" id="PF00623">
    <property type="entry name" value="RNA_pol_Rpb1_2"/>
    <property type="match status" value="1"/>
</dbReference>
<dbReference type="Pfam" id="PF04997">
    <property type="entry name" value="RNA_pol_Rpb1_1"/>
    <property type="match status" value="1"/>
</dbReference>
<dbReference type="EMBL" id="JANUCP010000002">
    <property type="protein sequence ID" value="MCS3918852.1"/>
    <property type="molecule type" value="Genomic_DNA"/>
</dbReference>
<dbReference type="PANTHER" id="PTHR19376:SF54">
    <property type="entry name" value="DNA-DIRECTED RNA POLYMERASE SUBUNIT BETA"/>
    <property type="match status" value="1"/>
</dbReference>
<dbReference type="HAMAP" id="MF_01322">
    <property type="entry name" value="RNApol_bact_RpoC"/>
    <property type="match status" value="1"/>
</dbReference>
<feature type="region of interest" description="Disordered" evidence="10">
    <location>
        <begin position="1412"/>
        <end position="1443"/>
    </location>
</feature>
<feature type="binding site" evidence="7">
    <location>
        <position position="1019"/>
    </location>
    <ligand>
        <name>Zn(2+)</name>
        <dbReference type="ChEBI" id="CHEBI:29105"/>
        <label>2</label>
    </ligand>
</feature>
<dbReference type="Gene3D" id="1.10.274.100">
    <property type="entry name" value="RNA polymerase Rpb1, domain 3"/>
    <property type="match status" value="1"/>
</dbReference>
<dbReference type="GO" id="GO:0003899">
    <property type="term" value="F:DNA-directed RNA polymerase activity"/>
    <property type="evidence" value="ECO:0007669"/>
    <property type="project" value="UniProtKB-EC"/>
</dbReference>
<evidence type="ECO:0000256" key="8">
    <source>
        <dbReference type="RuleBase" id="RU004279"/>
    </source>
</evidence>
<keyword evidence="9" id="KW-0175">Coiled coil</keyword>
<feature type="binding site" evidence="7">
    <location>
        <position position="558"/>
    </location>
    <ligand>
        <name>Mg(2+)</name>
        <dbReference type="ChEBI" id="CHEBI:18420"/>
    </ligand>
</feature>
<evidence type="ECO:0000256" key="5">
    <source>
        <dbReference type="ARBA" id="ARBA00023163"/>
    </source>
</evidence>
<evidence type="ECO:0000256" key="3">
    <source>
        <dbReference type="ARBA" id="ARBA00022695"/>
    </source>
</evidence>
<dbReference type="Gene3D" id="1.10.150.390">
    <property type="match status" value="1"/>
</dbReference>
<keyword evidence="4 7" id="KW-0479">Metal-binding</keyword>
<dbReference type="NCBIfam" id="TIGR02386">
    <property type="entry name" value="rpoC_TIGR"/>
    <property type="match status" value="1"/>
</dbReference>
<feature type="binding site" evidence="7">
    <location>
        <position position="65"/>
    </location>
    <ligand>
        <name>Zn(2+)</name>
        <dbReference type="ChEBI" id="CHEBI:29105"/>
        <label>1</label>
    </ligand>
</feature>
<dbReference type="InterPro" id="IPR007081">
    <property type="entry name" value="RNA_pol_Rpb1_5"/>
</dbReference>
<protein>
    <recommendedName>
        <fullName evidence="7">DNA-directed RNA polymerase subunit beta'</fullName>
        <shortName evidence="7">RNAP subunit beta'</shortName>
        <ecNumber evidence="7">2.7.7.6</ecNumber>
    </recommendedName>
    <alternativeName>
        <fullName evidence="7">RNA polymerase subunit beta'</fullName>
    </alternativeName>
    <alternativeName>
        <fullName evidence="7">Transcriptase subunit beta'</fullName>
    </alternativeName>
</protein>
<dbReference type="Gene3D" id="4.10.860.120">
    <property type="entry name" value="RNA polymerase II, clamp domain"/>
    <property type="match status" value="1"/>
</dbReference>
<evidence type="ECO:0000256" key="7">
    <source>
        <dbReference type="HAMAP-Rule" id="MF_01322"/>
    </source>
</evidence>
<comment type="cofactor">
    <cofactor evidence="7">
        <name>Mg(2+)</name>
        <dbReference type="ChEBI" id="CHEBI:18420"/>
    </cofactor>
    <text evidence="7">Binds 1 Mg(2+) ion per subunit.</text>
</comment>
<dbReference type="Pfam" id="PF04998">
    <property type="entry name" value="RNA_pol_Rpb1_5"/>
    <property type="match status" value="1"/>
</dbReference>
<keyword evidence="3 7" id="KW-0548">Nucleotidyltransferase</keyword>
<feature type="binding site" evidence="7">
    <location>
        <position position="83"/>
    </location>
    <ligand>
        <name>Zn(2+)</name>
        <dbReference type="ChEBI" id="CHEBI:29105"/>
        <label>1</label>
    </ligand>
</feature>
<dbReference type="InterPro" id="IPR007066">
    <property type="entry name" value="RNA_pol_Rpb1_3"/>
</dbReference>
<dbReference type="InterPro" id="IPR012754">
    <property type="entry name" value="DNA-dir_RpoC_beta_prime_bact"/>
</dbReference>
<dbReference type="Gene3D" id="2.40.50.100">
    <property type="match status" value="1"/>
</dbReference>
<dbReference type="InterPro" id="IPR006592">
    <property type="entry name" value="RNA_pol_N"/>
</dbReference>
<comment type="subunit">
    <text evidence="7">The RNAP catalytic core consists of 2 alpha, 1 beta, 1 beta' and 1 omega subunit. When a sigma factor is associated with the core the holoenzyme is formed, which can initiate transcription.</text>
</comment>
<feature type="coiled-coil region" evidence="9">
    <location>
        <begin position="1087"/>
        <end position="1114"/>
    </location>
</feature>
<gene>
    <name evidence="7" type="primary">rpoC</name>
    <name evidence="12" type="ORF">M2350_001252</name>
</gene>
<dbReference type="InterPro" id="IPR007083">
    <property type="entry name" value="RNA_pol_Rpb1_4"/>
</dbReference>
<dbReference type="Gene3D" id="1.10.40.90">
    <property type="match status" value="1"/>
</dbReference>
<feature type="coiled-coil region" evidence="9">
    <location>
        <begin position="153"/>
        <end position="234"/>
    </location>
</feature>
<dbReference type="EC" id="2.7.7.6" evidence="7"/>
<feature type="binding site" evidence="7">
    <location>
        <position position="554"/>
    </location>
    <ligand>
        <name>Mg(2+)</name>
        <dbReference type="ChEBI" id="CHEBI:18420"/>
    </ligand>
</feature>
<evidence type="ECO:0000256" key="1">
    <source>
        <dbReference type="ARBA" id="ARBA00022478"/>
    </source>
</evidence>
<keyword evidence="13" id="KW-1185">Reference proteome</keyword>
<comment type="similarity">
    <text evidence="7 8">Belongs to the RNA polymerase beta' chain family.</text>
</comment>
<evidence type="ECO:0000256" key="10">
    <source>
        <dbReference type="SAM" id="MobiDB-lite"/>
    </source>
</evidence>
<dbReference type="InterPro" id="IPR000722">
    <property type="entry name" value="RNA_pol_asu"/>
</dbReference>
<evidence type="ECO:0000256" key="9">
    <source>
        <dbReference type="SAM" id="Coils"/>
    </source>
</evidence>
<evidence type="ECO:0000256" key="6">
    <source>
        <dbReference type="ARBA" id="ARBA00048552"/>
    </source>
</evidence>
<evidence type="ECO:0000259" key="11">
    <source>
        <dbReference type="SMART" id="SM00663"/>
    </source>
</evidence>
<dbReference type="RefSeq" id="WP_018196012.1">
    <property type="nucleotide sequence ID" value="NZ_CP130454.1"/>
</dbReference>
<keyword evidence="1 7" id="KW-0240">DNA-directed RNA polymerase</keyword>
<dbReference type="Gene3D" id="1.10.132.30">
    <property type="match status" value="1"/>
</dbReference>
<accession>A0ABT2ELN3</accession>
<comment type="function">
    <text evidence="7 8">DNA-dependent RNA polymerase catalyzes the transcription of DNA into RNA using the four ribonucleoside triphosphates as substrates.</text>
</comment>
<dbReference type="Pfam" id="PF05000">
    <property type="entry name" value="RNA_pol_Rpb1_4"/>
    <property type="match status" value="1"/>
</dbReference>
<dbReference type="InterPro" id="IPR042102">
    <property type="entry name" value="RNA_pol_Rpb1_3_sf"/>
</dbReference>
<feature type="binding site" evidence="7">
    <location>
        <position position="934"/>
    </location>
    <ligand>
        <name>Zn(2+)</name>
        <dbReference type="ChEBI" id="CHEBI:29105"/>
        <label>2</label>
    </ligand>
</feature>
<keyword evidence="2 7" id="KW-0808">Transferase</keyword>
<keyword evidence="7" id="KW-0460">Magnesium</keyword>
<dbReference type="CDD" id="cd02655">
    <property type="entry name" value="RNAP_beta'_C"/>
    <property type="match status" value="1"/>
</dbReference>
<dbReference type="InterPro" id="IPR007080">
    <property type="entry name" value="RNA_pol_Rpb1_1"/>
</dbReference>
<evidence type="ECO:0000256" key="2">
    <source>
        <dbReference type="ARBA" id="ARBA00022679"/>
    </source>
</evidence>
<dbReference type="Gene3D" id="2.40.40.20">
    <property type="match status" value="1"/>
</dbReference>
<dbReference type="SUPFAM" id="SSF64484">
    <property type="entry name" value="beta and beta-prime subunits of DNA dependent RNA-polymerase"/>
    <property type="match status" value="1"/>
</dbReference>
<feature type="binding site" evidence="7">
    <location>
        <position position="1016"/>
    </location>
    <ligand>
        <name>Zn(2+)</name>
        <dbReference type="ChEBI" id="CHEBI:29105"/>
        <label>2</label>
    </ligand>
</feature>
<evidence type="ECO:0000256" key="4">
    <source>
        <dbReference type="ARBA" id="ARBA00022723"/>
    </source>
</evidence>
<keyword evidence="5 7" id="KW-0804">Transcription</keyword>
<evidence type="ECO:0000313" key="12">
    <source>
        <dbReference type="EMBL" id="MCS3918852.1"/>
    </source>
</evidence>
<feature type="binding site" evidence="7">
    <location>
        <position position="556"/>
    </location>
    <ligand>
        <name>Mg(2+)</name>
        <dbReference type="ChEBI" id="CHEBI:18420"/>
    </ligand>
</feature>
<dbReference type="PANTHER" id="PTHR19376">
    <property type="entry name" value="DNA-DIRECTED RNA POLYMERASE"/>
    <property type="match status" value="1"/>
</dbReference>
<comment type="caution">
    <text evidence="12">The sequence shown here is derived from an EMBL/GenBank/DDBJ whole genome shotgun (WGS) entry which is preliminary data.</text>
</comment>
<feature type="binding site" evidence="7">
    <location>
        <position position="80"/>
    </location>
    <ligand>
        <name>Zn(2+)</name>
        <dbReference type="ChEBI" id="CHEBI:29105"/>
        <label>1</label>
    </ligand>
</feature>
<feature type="coiled-coil region" evidence="9">
    <location>
        <begin position="781"/>
        <end position="808"/>
    </location>
</feature>
<feature type="binding site" evidence="7">
    <location>
        <position position="67"/>
    </location>
    <ligand>
        <name>Zn(2+)</name>
        <dbReference type="ChEBI" id="CHEBI:29105"/>
        <label>1</label>
    </ligand>
</feature>
<evidence type="ECO:0000313" key="13">
    <source>
        <dbReference type="Proteomes" id="UP001204798"/>
    </source>
</evidence>
<dbReference type="Pfam" id="PF04983">
    <property type="entry name" value="RNA_pol_Rpb1_3"/>
    <property type="match status" value="1"/>
</dbReference>
<sequence>METRRSRSTLYFDVVRIGLASPQDIRSWSHGEVKRPETINYRNFRPEKDGLFDEKIFGPTKDYECACGRYKKRKFAGMVCERCGVEVTSSRVRRRRMGHIELASPVAHIWFFRNTPSIIALLLDLSPKLVERVIYLTTYIVTQVDPRAIRQERDNLQKAVDLEKEEIEASVKDHVNRLRREQESIKERAERNLIPLDEAEDLIRQIEKDIQTIVQQAEEQKQELDKALETLQSLQPKQALTPEELLSLRRLMETAQRKLGKSYDHLFKVGTGAEAIRELLEELDLERLSRELRRTIQETTGAKRARAIKRLEIVEAFRKSRNRPEWMILEVLPVLPPELRPMVQLDGGRFATSDLNDLYRRVINRNNRLKKMREIRAPESIINHEKRLLQEAVDALLDNSRKPHPVLGTNGRPLKSLSDMLRGKEGRFRRNLLGKRVDYSGRSVIVVGPQLKLYQCGLPRVMAKELFRPFLMHWLEKHSDQTGVYTLKSARRLLEEEDNPLVHEALENVVKDHPVLLNRAPTLHRLGIQAFEPVLVDGKAIQIHPLVCPPYNADFDGDQMAVHVPLSVTAQAEARLLMMSSNNIFSPANGQPLMAPGYDIALGCYYLTLWQELPEEKKVTREEGKTSFASPIELLIYARKGWVDLSDTVTVSGKKAAVWQHLLQYLAPLGRAFPDRETPLRLLELKQIHWQTDILVRDEKSECGWLLTTPGRILFNTLLPPDFPFINEPVTKSRLRDIVIQIYERYGNIRLVQFLDDVKDLGFHIATLSGVTLSIADLRVQTEREQLIREAEEKVREIEKAYEQGLLSPFEREEQIYRTWMDVVDKVTEQVMTNIGTHNPIYMMAESGARGRKEQIVQLAGLRGLMTTAVGTIISDLPVKNNLRDGLSLLEYFVCTFSARRTLADTALRTSDAGYLTRRLVDVAQDVVIKAIDCGTTEGFEMTAIEDEQGIVILSLADRIFGRIAAEDVIHPKTKKPIVRAGEMITREKAKEIEAAGVTKVKVRSPLTCELPHGICAMCYGMDLSNGRLVELGEAVGIIAAQSIGEPGTQFTLRTFHTVIGQSLVEIRQFKGHRERALREIIRHARAQAAEMTLKDMMDEIKKASRGAEEEQKEQRMKWWTRLHVPRRKGLLRVEELFDARKPLGQAIVAEYDGTVVEISKKGIWRVYVDSIVPESDWEKNMDEVIAQDVKVGDTVLVPKGTTLSEVVIEQLRAAGVKEIVIRKGYVVPFNADFKVKVGSKVKVGDPLTEGAINPYTLLSLKGVRAVQDYLLREIQTVYRSHGLDIHDKHIEIIIRQMLRKRRVIDPGDTDFLPGQIVDRAVFEYENKRVMAQGGKPATAEWVLMGIMRAAESTDSWLSAASFQRTTQALTDAAIRGKADYLIGLKENVIIGRLIPAGTGFLRPGSVEVLQPETAETLPHVGEPEEKPRRRTRAQRSRSSRKQ</sequence>
<dbReference type="InterPro" id="IPR045867">
    <property type="entry name" value="DNA-dir_RpoC_beta_prime"/>
</dbReference>
<comment type="cofactor">
    <cofactor evidence="7">
        <name>Zn(2+)</name>
        <dbReference type="ChEBI" id="CHEBI:29105"/>
    </cofactor>
    <text evidence="7">Binds 2 Zn(2+) ions per subunit.</text>
</comment>
<comment type="catalytic activity">
    <reaction evidence="6 7 8">
        <text>RNA(n) + a ribonucleoside 5'-triphosphate = RNA(n+1) + diphosphate</text>
        <dbReference type="Rhea" id="RHEA:21248"/>
        <dbReference type="Rhea" id="RHEA-COMP:14527"/>
        <dbReference type="Rhea" id="RHEA-COMP:17342"/>
        <dbReference type="ChEBI" id="CHEBI:33019"/>
        <dbReference type="ChEBI" id="CHEBI:61557"/>
        <dbReference type="ChEBI" id="CHEBI:140395"/>
        <dbReference type="EC" id="2.7.7.6"/>
    </reaction>
</comment>
<dbReference type="InterPro" id="IPR038120">
    <property type="entry name" value="Rpb1_funnel_sf"/>
</dbReference>
<feature type="domain" description="RNA polymerase N-terminal" evidence="11">
    <location>
        <begin position="325"/>
        <end position="608"/>
    </location>
</feature>